<keyword evidence="7" id="KW-1185">Reference proteome</keyword>
<dbReference type="InterPro" id="IPR038765">
    <property type="entry name" value="Papain-like_cys_pep_sf"/>
</dbReference>
<dbReference type="GO" id="GO:0000338">
    <property type="term" value="P:protein deneddylation"/>
    <property type="evidence" value="ECO:0007669"/>
    <property type="project" value="TreeGrafter"/>
</dbReference>
<dbReference type="GO" id="GO:0019784">
    <property type="term" value="F:deNEDDylase activity"/>
    <property type="evidence" value="ECO:0007669"/>
    <property type="project" value="InterPro"/>
</dbReference>
<keyword evidence="3" id="KW-0378">Hydrolase</keyword>
<proteinExistence type="inferred from homology"/>
<dbReference type="Proteomes" id="UP001378592">
    <property type="component" value="Unassembled WGS sequence"/>
</dbReference>
<dbReference type="InterPro" id="IPR044613">
    <property type="entry name" value="Nep1/2-like"/>
</dbReference>
<dbReference type="EMBL" id="JAZDUA010000071">
    <property type="protein sequence ID" value="KAK7869641.1"/>
    <property type="molecule type" value="Genomic_DNA"/>
</dbReference>
<dbReference type="EMBL" id="JAZDUA010000071">
    <property type="protein sequence ID" value="KAK7869642.1"/>
    <property type="molecule type" value="Genomic_DNA"/>
</dbReference>
<dbReference type="Pfam" id="PF02902">
    <property type="entry name" value="Peptidase_C48"/>
    <property type="match status" value="1"/>
</dbReference>
<name>A0AAN9W041_9ORTH</name>
<accession>A0AAN9W041</accession>
<sequence length="225" mass="25874">MDRNNKTYVSSSGFSENDVISFHDSLLHKSDVDLLTGPYWLNDNLIGFYFEYLENVTFQGCDKLLFISPQVTQCLKMSNWRELFAFLDPLNFHQRDFVFLPVNDCDALEIPGGTHWSLLVLSKPENLFYHLDSCTGSNYSHAWQLGVNISKYMRKQVDFTESECLQQSNSYDCGIHVLCSADQLASHCIKENKILGTTRLNRSTIQAKRHQLLDLIKALKQPTIH</sequence>
<comment type="caution">
    <text evidence="6">The sequence shown here is derived from an EMBL/GenBank/DDBJ whole genome shotgun (WGS) entry which is preliminary data.</text>
</comment>
<evidence type="ECO:0000256" key="3">
    <source>
        <dbReference type="ARBA" id="ARBA00022801"/>
    </source>
</evidence>
<dbReference type="AlphaFoldDB" id="A0AAN9W041"/>
<dbReference type="PROSITE" id="PS50600">
    <property type="entry name" value="ULP_PROTEASE"/>
    <property type="match status" value="1"/>
</dbReference>
<evidence type="ECO:0000256" key="2">
    <source>
        <dbReference type="ARBA" id="ARBA00022670"/>
    </source>
</evidence>
<evidence type="ECO:0000313" key="7">
    <source>
        <dbReference type="Proteomes" id="UP001378592"/>
    </source>
</evidence>
<evidence type="ECO:0000256" key="4">
    <source>
        <dbReference type="ARBA" id="ARBA00022807"/>
    </source>
</evidence>
<comment type="similarity">
    <text evidence="1">Belongs to the peptidase C48 family.</text>
</comment>
<evidence type="ECO:0000256" key="1">
    <source>
        <dbReference type="ARBA" id="ARBA00005234"/>
    </source>
</evidence>
<dbReference type="Gene3D" id="3.40.395.10">
    <property type="entry name" value="Adenoviral Proteinase, Chain A"/>
    <property type="match status" value="1"/>
</dbReference>
<organism evidence="6 7">
    <name type="scientific">Gryllus longicercus</name>
    <dbReference type="NCBI Taxonomy" id="2509291"/>
    <lineage>
        <taxon>Eukaryota</taxon>
        <taxon>Metazoa</taxon>
        <taxon>Ecdysozoa</taxon>
        <taxon>Arthropoda</taxon>
        <taxon>Hexapoda</taxon>
        <taxon>Insecta</taxon>
        <taxon>Pterygota</taxon>
        <taxon>Neoptera</taxon>
        <taxon>Polyneoptera</taxon>
        <taxon>Orthoptera</taxon>
        <taxon>Ensifera</taxon>
        <taxon>Gryllidea</taxon>
        <taxon>Grylloidea</taxon>
        <taxon>Gryllidae</taxon>
        <taxon>Gryllinae</taxon>
        <taxon>Gryllus</taxon>
    </lineage>
</organism>
<evidence type="ECO:0000259" key="5">
    <source>
        <dbReference type="PROSITE" id="PS50600"/>
    </source>
</evidence>
<dbReference type="SUPFAM" id="SSF54001">
    <property type="entry name" value="Cysteine proteinases"/>
    <property type="match status" value="1"/>
</dbReference>
<keyword evidence="4" id="KW-0788">Thiol protease</keyword>
<dbReference type="PANTHER" id="PTHR46468:SF1">
    <property type="entry name" value="SENTRIN-SPECIFIC PROTEASE 8"/>
    <property type="match status" value="1"/>
</dbReference>
<dbReference type="GO" id="GO:0006508">
    <property type="term" value="P:proteolysis"/>
    <property type="evidence" value="ECO:0007669"/>
    <property type="project" value="UniProtKB-KW"/>
</dbReference>
<feature type="domain" description="Ubiquitin-like protease family profile" evidence="5">
    <location>
        <begin position="25"/>
        <end position="184"/>
    </location>
</feature>
<dbReference type="InterPro" id="IPR003653">
    <property type="entry name" value="Peptidase_C48_C"/>
</dbReference>
<reference evidence="6 7" key="1">
    <citation type="submission" date="2024-03" db="EMBL/GenBank/DDBJ databases">
        <title>The genome assembly and annotation of the cricket Gryllus longicercus Weissman &amp; Gray.</title>
        <authorList>
            <person name="Szrajer S."/>
            <person name="Gray D."/>
            <person name="Ylla G."/>
        </authorList>
    </citation>
    <scope>NUCLEOTIDE SEQUENCE [LARGE SCALE GENOMIC DNA]</scope>
    <source>
        <strain evidence="6">DAG 2021-001</strain>
        <tissue evidence="6">Whole body minus gut</tissue>
    </source>
</reference>
<dbReference type="GO" id="GO:0008234">
    <property type="term" value="F:cysteine-type peptidase activity"/>
    <property type="evidence" value="ECO:0007669"/>
    <property type="project" value="UniProtKB-KW"/>
</dbReference>
<gene>
    <name evidence="6" type="ORF">R5R35_010010</name>
</gene>
<protein>
    <recommendedName>
        <fullName evidence="5">Ubiquitin-like protease family profile domain-containing protein</fullName>
    </recommendedName>
</protein>
<keyword evidence="2" id="KW-0645">Protease</keyword>
<dbReference type="PANTHER" id="PTHR46468">
    <property type="entry name" value="SENTRIN-SPECIFIC PROTEASE 8"/>
    <property type="match status" value="1"/>
</dbReference>
<evidence type="ECO:0000313" key="6">
    <source>
        <dbReference type="EMBL" id="KAK7869642.1"/>
    </source>
</evidence>